<dbReference type="Proteomes" id="UP000245539">
    <property type="component" value="Unassembled WGS sequence"/>
</dbReference>
<dbReference type="AlphaFoldDB" id="A0A317CAS8"/>
<reference evidence="2 3" key="1">
    <citation type="submission" date="2018-05" db="EMBL/GenBank/DDBJ databases">
        <title>Leucothrix arctica sp. nov., isolated from Arctic seawater.</title>
        <authorList>
            <person name="Choi A."/>
            <person name="Baek K."/>
        </authorList>
    </citation>
    <scope>NUCLEOTIDE SEQUENCE [LARGE SCALE GENOMIC DNA]</scope>
    <source>
        <strain evidence="2 3">JCM 18388</strain>
    </source>
</reference>
<evidence type="ECO:0000313" key="2">
    <source>
        <dbReference type="EMBL" id="PWQ95477.1"/>
    </source>
</evidence>
<sequence length="95" mass="10125">MNNTFFASIIILAPLMFGQAALANSQAATAPHTEQQLITQEMTKADILETAQGYQVAHSERAQPRRSALFAQILDTVAQSSTMAQAAKTSDASEG</sequence>
<proteinExistence type="predicted"/>
<evidence type="ECO:0000256" key="1">
    <source>
        <dbReference type="SAM" id="SignalP"/>
    </source>
</evidence>
<dbReference type="RefSeq" id="WP_109838432.1">
    <property type="nucleotide sequence ID" value="NZ_QGKM01000045.1"/>
</dbReference>
<evidence type="ECO:0008006" key="4">
    <source>
        <dbReference type="Google" id="ProtNLM"/>
    </source>
</evidence>
<comment type="caution">
    <text evidence="2">The sequence shown here is derived from an EMBL/GenBank/DDBJ whole genome shotgun (WGS) entry which is preliminary data.</text>
</comment>
<name>A0A317CAS8_9GAMM</name>
<keyword evidence="1" id="KW-0732">Signal</keyword>
<feature type="chain" id="PRO_5016463518" description="DUF4148 domain-containing protein" evidence="1">
    <location>
        <begin position="24"/>
        <end position="95"/>
    </location>
</feature>
<accession>A0A317CAS8</accession>
<evidence type="ECO:0000313" key="3">
    <source>
        <dbReference type="Proteomes" id="UP000245539"/>
    </source>
</evidence>
<gene>
    <name evidence="2" type="ORF">DKW60_14775</name>
</gene>
<keyword evidence="3" id="KW-1185">Reference proteome</keyword>
<feature type="signal peptide" evidence="1">
    <location>
        <begin position="1"/>
        <end position="23"/>
    </location>
</feature>
<dbReference type="OrthoDB" id="5629622at2"/>
<dbReference type="EMBL" id="QGKM01000045">
    <property type="protein sequence ID" value="PWQ95477.1"/>
    <property type="molecule type" value="Genomic_DNA"/>
</dbReference>
<protein>
    <recommendedName>
        <fullName evidence="4">DUF4148 domain-containing protein</fullName>
    </recommendedName>
</protein>
<organism evidence="2 3">
    <name type="scientific">Leucothrix pacifica</name>
    <dbReference type="NCBI Taxonomy" id="1247513"/>
    <lineage>
        <taxon>Bacteria</taxon>
        <taxon>Pseudomonadati</taxon>
        <taxon>Pseudomonadota</taxon>
        <taxon>Gammaproteobacteria</taxon>
        <taxon>Thiotrichales</taxon>
        <taxon>Thiotrichaceae</taxon>
        <taxon>Leucothrix</taxon>
    </lineage>
</organism>